<dbReference type="EMBL" id="SORI01000004">
    <property type="protein sequence ID" value="TDY61875.1"/>
    <property type="molecule type" value="Genomic_DNA"/>
</dbReference>
<comment type="caution">
    <text evidence="2">The sequence shown here is derived from an EMBL/GenBank/DDBJ whole genome shotgun (WGS) entry which is preliminary data.</text>
</comment>
<proteinExistence type="predicted"/>
<feature type="compositionally biased region" description="Polar residues" evidence="1">
    <location>
        <begin position="336"/>
        <end position="345"/>
    </location>
</feature>
<dbReference type="Proteomes" id="UP000295066">
    <property type="component" value="Unassembled WGS sequence"/>
</dbReference>
<evidence type="ECO:0000313" key="2">
    <source>
        <dbReference type="EMBL" id="TDY61875.1"/>
    </source>
</evidence>
<evidence type="ECO:0000313" key="3">
    <source>
        <dbReference type="Proteomes" id="UP000295066"/>
    </source>
</evidence>
<keyword evidence="3" id="KW-1185">Reference proteome</keyword>
<reference evidence="2 3" key="1">
    <citation type="submission" date="2019-03" db="EMBL/GenBank/DDBJ databases">
        <title>Genomic Encyclopedia of Type Strains, Phase IV (KMG-IV): sequencing the most valuable type-strain genomes for metagenomic binning, comparative biology and taxonomic classification.</title>
        <authorList>
            <person name="Goeker M."/>
        </authorList>
    </citation>
    <scope>NUCLEOTIDE SEQUENCE [LARGE SCALE GENOMIC DNA]</scope>
    <source>
        <strain evidence="2 3">DSM 25964</strain>
    </source>
</reference>
<dbReference type="AlphaFoldDB" id="A0A4R8MDE7"/>
<gene>
    <name evidence="2" type="ORF">C8D99_104119</name>
</gene>
<sequence length="345" mass="39682">MRFSSFCSGVRAVHSASAHASYLTREKECLLWGMESRDREISDRREAANRWKEIAEMETGLSPLDTPAGRARHDACVQVRLFLPLPNLVFDGMAKAEIRDALTTLVRELELDSTDVMWSLHKGVSGGSEKNQREQNLHLHVSYRPRNCEGEKHRISIRREVVSLREALGGWLQERGYPIDWKSVSKPGKRRHISPEKIAMAERGEPLHSPEEQLQADLTLGKRLVSKLTREEARRILLELLRSKEAAFSRLEEEIALQGWSISRIRRGKRDTWILNDEFRKELALRRILNYREEDVHRLLLALQSRDTEKNPSKEPSGILPQQSEDTAEPDKNGSEETTPEISRN</sequence>
<dbReference type="Gene3D" id="3.30.930.30">
    <property type="match status" value="1"/>
</dbReference>
<protein>
    <submittedName>
        <fullName evidence="2">Uncharacterized protein</fullName>
    </submittedName>
</protein>
<feature type="region of interest" description="Disordered" evidence="1">
    <location>
        <begin position="304"/>
        <end position="345"/>
    </location>
</feature>
<evidence type="ECO:0000256" key="1">
    <source>
        <dbReference type="SAM" id="MobiDB-lite"/>
    </source>
</evidence>
<organism evidence="2 3">
    <name type="scientific">Aminivibrio pyruvatiphilus</name>
    <dbReference type="NCBI Taxonomy" id="1005740"/>
    <lineage>
        <taxon>Bacteria</taxon>
        <taxon>Thermotogati</taxon>
        <taxon>Synergistota</taxon>
        <taxon>Synergistia</taxon>
        <taxon>Synergistales</taxon>
        <taxon>Aminobacteriaceae</taxon>
        <taxon>Aminivibrio</taxon>
    </lineage>
</organism>
<name>A0A4R8MDE7_9BACT</name>
<accession>A0A4R8MDE7</accession>